<dbReference type="InterPro" id="IPR058846">
    <property type="entry name" value="PAS-like"/>
</dbReference>
<dbReference type="PROSITE" id="PS50110">
    <property type="entry name" value="RESPONSE_REGULATORY"/>
    <property type="match status" value="1"/>
</dbReference>
<dbReference type="Gene3D" id="3.30.450.20">
    <property type="entry name" value="PAS domain"/>
    <property type="match status" value="2"/>
</dbReference>
<dbReference type="InterPro" id="IPR036890">
    <property type="entry name" value="HATPase_C_sf"/>
</dbReference>
<evidence type="ECO:0000256" key="2">
    <source>
        <dbReference type="ARBA" id="ARBA00012438"/>
    </source>
</evidence>
<dbReference type="Gene3D" id="3.40.50.2300">
    <property type="match status" value="1"/>
</dbReference>
<dbReference type="RefSeq" id="XP_069203347.1">
    <property type="nucleotide sequence ID" value="XM_069347499.1"/>
</dbReference>
<dbReference type="EC" id="2.7.13.3" evidence="2"/>
<evidence type="ECO:0000256" key="5">
    <source>
        <dbReference type="ARBA" id="ARBA00022777"/>
    </source>
</evidence>
<dbReference type="InterPro" id="IPR000014">
    <property type="entry name" value="PAS"/>
</dbReference>
<evidence type="ECO:0000313" key="9">
    <source>
        <dbReference type="EMBL" id="KAL1310498.1"/>
    </source>
</evidence>
<organism evidence="9 10">
    <name type="scientific">Neodothiora populina</name>
    <dbReference type="NCBI Taxonomy" id="2781224"/>
    <lineage>
        <taxon>Eukaryota</taxon>
        <taxon>Fungi</taxon>
        <taxon>Dikarya</taxon>
        <taxon>Ascomycota</taxon>
        <taxon>Pezizomycotina</taxon>
        <taxon>Dothideomycetes</taxon>
        <taxon>Dothideomycetidae</taxon>
        <taxon>Dothideales</taxon>
        <taxon>Dothioraceae</taxon>
        <taxon>Neodothiora</taxon>
    </lineage>
</organism>
<dbReference type="PRINTS" id="PR00344">
    <property type="entry name" value="BCTRLSENSOR"/>
</dbReference>
<evidence type="ECO:0000313" key="10">
    <source>
        <dbReference type="Proteomes" id="UP001562354"/>
    </source>
</evidence>
<dbReference type="SUPFAM" id="SSF52172">
    <property type="entry name" value="CheY-like"/>
    <property type="match status" value="1"/>
</dbReference>
<dbReference type="Pfam" id="PF26131">
    <property type="entry name" value="PAS-like"/>
    <property type="match status" value="1"/>
</dbReference>
<dbReference type="InterPro" id="IPR003661">
    <property type="entry name" value="HisK_dim/P_dom"/>
</dbReference>
<dbReference type="CDD" id="cd00130">
    <property type="entry name" value="PAS"/>
    <property type="match status" value="2"/>
</dbReference>
<dbReference type="InterPro" id="IPR001789">
    <property type="entry name" value="Sig_transdc_resp-reg_receiver"/>
</dbReference>
<dbReference type="Gene3D" id="3.30.565.10">
    <property type="entry name" value="Histidine kinase-like ATPase, C-terminal domain"/>
    <property type="match status" value="1"/>
</dbReference>
<dbReference type="SMART" id="SM00448">
    <property type="entry name" value="REC"/>
    <property type="match status" value="1"/>
</dbReference>
<feature type="domain" description="Response regulatory" evidence="8">
    <location>
        <begin position="905"/>
        <end position="1036"/>
    </location>
</feature>
<dbReference type="Pfam" id="PF13426">
    <property type="entry name" value="PAS_9"/>
    <property type="match status" value="1"/>
</dbReference>
<dbReference type="Gene3D" id="1.10.287.130">
    <property type="match status" value="1"/>
</dbReference>
<dbReference type="CDD" id="cd00082">
    <property type="entry name" value="HisKA"/>
    <property type="match status" value="1"/>
</dbReference>
<dbReference type="InterPro" id="IPR011006">
    <property type="entry name" value="CheY-like_superfamily"/>
</dbReference>
<dbReference type="SMART" id="SM00388">
    <property type="entry name" value="HisKA"/>
    <property type="match status" value="1"/>
</dbReference>
<dbReference type="SUPFAM" id="SSF55874">
    <property type="entry name" value="ATPase domain of HSP90 chaperone/DNA topoisomerase II/histidine kinase"/>
    <property type="match status" value="1"/>
</dbReference>
<sequence length="1040" mass="116425">MVDMTTSSAESWLGMPMVELLENDRRPIFIIDLDIESAYTVAPLQPVFYNESLRRFPALQEAICKDTAKSAHNLPHLESYGSFKRWICQHYHASNLNYAPINFRAMTWDAITVGHFNVISARLGARPYTASFMETLLLTGPAKSEFDLGETYSPGLSSLRNRYTPLSGPSSTGLEDPTAHHSRSVSVSYFSPFPGGSTLERDTPEESEPLLSDKLLLDTSVSNPTTTDELSNYERDLLVSRYMQTLADLRIQREETIKRTDLLDRISAIEAVAISVISADGELVFANEEWYRMCSFPKGVTSALAWMNVFLEEDLPKAYEVWETTMIQARPMKFEARFKTPWKPPFHVDGEADEGPTWISATIYPDLSEEGVVTGGTGCIQDISEQKWLERVQKRKTEEAVERASLLEALNKRVAEAQAKEREARESDIRFRRLADLMPFGIFISDDNRHRLYANDKALEMFNMDSDLPAEVMPWDTLFFPDDVPAAKEFWRCVVDDQKSSTIEARMKTFGTTDDPEESVRRWIVCTGIPECNSDGSFRHVTVCVVDVTTIKEAEELQRQRVVDVTEARQRQEAFIDMTSHEIRNPLSSIVHSADEILQCLSKLPIVSEGRKSISTEALDSAIEAADTILFCTQHSRRIVDDILCLSKLNSNLLPISLIPTEAKRTVGHAMKMFEGELRAADITWKMDIDASLDRLGVTWVSLDTSRILQILVNLIGNSVKFTQFEDKRELRVTLSATTTKPSQAEHEAIQYLLPLKDPVDDGFDPEQTLYLKYIVQDTGCGISVDGQRILFTRFTQDSTRTHVKYGGNGLGLFISRQLCELQGGQMGFHSIEGQGSTFAFFVKTARVSPPSDSIPTNAMRVNSITAAEVLSSAHIFQSDTSTTKLDAVAASIIPPPNAAADHIHILLVEDNLINQRVLGQQLRKRGYKVNIANHGEEALSHIQTTRLWTNNNNTGNDLTIILMDIEMPVLNGLDCARRIRDLQKAGSIHAHIPIVAVTANARPQQVDDAFTAGMDDIISKPFRMPELVTLIDSIIAKAA</sequence>
<dbReference type="Pfam" id="PF08448">
    <property type="entry name" value="PAS_4"/>
    <property type="match status" value="1"/>
</dbReference>
<dbReference type="SMART" id="SM00387">
    <property type="entry name" value="HATPase_c"/>
    <property type="match status" value="1"/>
</dbReference>
<dbReference type="SMART" id="SM00091">
    <property type="entry name" value="PAS"/>
    <property type="match status" value="2"/>
</dbReference>
<dbReference type="InterPro" id="IPR005467">
    <property type="entry name" value="His_kinase_dom"/>
</dbReference>
<dbReference type="SUPFAM" id="SSF55785">
    <property type="entry name" value="PYP-like sensor domain (PAS domain)"/>
    <property type="match status" value="2"/>
</dbReference>
<evidence type="ECO:0000256" key="4">
    <source>
        <dbReference type="ARBA" id="ARBA00022679"/>
    </source>
</evidence>
<dbReference type="PANTHER" id="PTHR43047:SF72">
    <property type="entry name" value="OSMOSENSING HISTIDINE PROTEIN KINASE SLN1"/>
    <property type="match status" value="1"/>
</dbReference>
<dbReference type="InterPro" id="IPR035965">
    <property type="entry name" value="PAS-like_dom_sf"/>
</dbReference>
<dbReference type="Pfam" id="PF00072">
    <property type="entry name" value="Response_reg"/>
    <property type="match status" value="1"/>
</dbReference>
<dbReference type="GeneID" id="95974488"/>
<dbReference type="SUPFAM" id="SSF47384">
    <property type="entry name" value="Homodimeric domain of signal transducing histidine kinase"/>
    <property type="match status" value="1"/>
</dbReference>
<keyword evidence="3 6" id="KW-0597">Phosphoprotein</keyword>
<dbReference type="InterPro" id="IPR036097">
    <property type="entry name" value="HisK_dim/P_sf"/>
</dbReference>
<evidence type="ECO:0000256" key="3">
    <source>
        <dbReference type="ARBA" id="ARBA00022553"/>
    </source>
</evidence>
<comment type="caution">
    <text evidence="9">The sequence shown here is derived from an EMBL/GenBank/DDBJ whole genome shotgun (WGS) entry which is preliminary data.</text>
</comment>
<gene>
    <name evidence="9" type="ORF">AAFC00_000785</name>
</gene>
<dbReference type="CDD" id="cd17546">
    <property type="entry name" value="REC_hyHK_CKI1_RcsC-like"/>
    <property type="match status" value="1"/>
</dbReference>
<name>A0ABR3PMT9_9PEZI</name>
<feature type="domain" description="Histidine kinase" evidence="7">
    <location>
        <begin position="578"/>
        <end position="847"/>
    </location>
</feature>
<evidence type="ECO:0000256" key="6">
    <source>
        <dbReference type="PROSITE-ProRule" id="PRU00169"/>
    </source>
</evidence>
<protein>
    <recommendedName>
        <fullName evidence="2">histidine kinase</fullName>
        <ecNumber evidence="2">2.7.13.3</ecNumber>
    </recommendedName>
</protein>
<dbReference type="InterPro" id="IPR004358">
    <property type="entry name" value="Sig_transdc_His_kin-like_C"/>
</dbReference>
<dbReference type="Proteomes" id="UP001562354">
    <property type="component" value="Unassembled WGS sequence"/>
</dbReference>
<dbReference type="EMBL" id="JBFMKM010000003">
    <property type="protein sequence ID" value="KAL1310498.1"/>
    <property type="molecule type" value="Genomic_DNA"/>
</dbReference>
<dbReference type="Pfam" id="PF02518">
    <property type="entry name" value="HATPase_c"/>
    <property type="match status" value="1"/>
</dbReference>
<keyword evidence="4" id="KW-0808">Transferase</keyword>
<evidence type="ECO:0000259" key="8">
    <source>
        <dbReference type="PROSITE" id="PS50110"/>
    </source>
</evidence>
<feature type="modified residue" description="4-aspartylphosphate" evidence="6">
    <location>
        <position position="965"/>
    </location>
</feature>
<dbReference type="PROSITE" id="PS50109">
    <property type="entry name" value="HIS_KIN"/>
    <property type="match status" value="1"/>
</dbReference>
<dbReference type="InterPro" id="IPR003594">
    <property type="entry name" value="HATPase_dom"/>
</dbReference>
<reference evidence="9 10" key="1">
    <citation type="submission" date="2024-07" db="EMBL/GenBank/DDBJ databases">
        <title>Draft sequence of the Neodothiora populina.</title>
        <authorList>
            <person name="Drown D.D."/>
            <person name="Schuette U.S."/>
            <person name="Buechlein A.B."/>
            <person name="Rusch D.R."/>
            <person name="Winton L.W."/>
            <person name="Adams G.A."/>
        </authorList>
    </citation>
    <scope>NUCLEOTIDE SEQUENCE [LARGE SCALE GENOMIC DNA]</scope>
    <source>
        <strain evidence="9 10">CPC 39397</strain>
    </source>
</reference>
<keyword evidence="10" id="KW-1185">Reference proteome</keyword>
<proteinExistence type="predicted"/>
<comment type="catalytic activity">
    <reaction evidence="1">
        <text>ATP + protein L-histidine = ADP + protein N-phospho-L-histidine.</text>
        <dbReference type="EC" id="2.7.13.3"/>
    </reaction>
</comment>
<evidence type="ECO:0000256" key="1">
    <source>
        <dbReference type="ARBA" id="ARBA00000085"/>
    </source>
</evidence>
<dbReference type="InterPro" id="IPR013656">
    <property type="entry name" value="PAS_4"/>
</dbReference>
<keyword evidence="5" id="KW-0418">Kinase</keyword>
<evidence type="ECO:0000259" key="7">
    <source>
        <dbReference type="PROSITE" id="PS50109"/>
    </source>
</evidence>
<dbReference type="PANTHER" id="PTHR43047">
    <property type="entry name" value="TWO-COMPONENT HISTIDINE PROTEIN KINASE"/>
    <property type="match status" value="1"/>
</dbReference>
<accession>A0ABR3PMT9</accession>